<feature type="transmembrane region" description="Helical" evidence="1">
    <location>
        <begin position="12"/>
        <end position="30"/>
    </location>
</feature>
<proteinExistence type="predicted"/>
<keyword evidence="1" id="KW-0472">Membrane</keyword>
<sequence length="175" mass="19099">ALWRFTGGVLKWVLLLWAFLTVGSTLLNPTEDTPVEAMLIATVGIRQIVAAAVGVILYVAVCPTTSPLHAPWIASFLGWRGWRLVSNTAYSLNMLHFRLLMEVAYRVLHPLAEAGLSASNGSWVPVASGEPIKFLLALYVFGGTLSLGVAHLAHRVVEIPCQRILSQRLKKKKSA</sequence>
<dbReference type="AlphaFoldDB" id="A0AAE0FDY3"/>
<gene>
    <name evidence="2" type="ORF">CYMTET_33301</name>
</gene>
<accession>A0AAE0FDY3</accession>
<comment type="caution">
    <text evidence="2">The sequence shown here is derived from an EMBL/GenBank/DDBJ whole genome shotgun (WGS) entry which is preliminary data.</text>
</comment>
<feature type="transmembrane region" description="Helical" evidence="1">
    <location>
        <begin position="132"/>
        <end position="153"/>
    </location>
</feature>
<evidence type="ECO:0000313" key="2">
    <source>
        <dbReference type="EMBL" id="KAK3257623.1"/>
    </source>
</evidence>
<evidence type="ECO:0000256" key="1">
    <source>
        <dbReference type="SAM" id="Phobius"/>
    </source>
</evidence>
<keyword evidence="1" id="KW-0812">Transmembrane</keyword>
<name>A0AAE0FDY3_9CHLO</name>
<protein>
    <submittedName>
        <fullName evidence="2">Uncharacterized protein</fullName>
    </submittedName>
</protein>
<reference evidence="2 3" key="1">
    <citation type="journal article" date="2015" name="Genome Biol. Evol.">
        <title>Comparative Genomics of a Bacterivorous Green Alga Reveals Evolutionary Causalities and Consequences of Phago-Mixotrophic Mode of Nutrition.</title>
        <authorList>
            <person name="Burns J.A."/>
            <person name="Paasch A."/>
            <person name="Narechania A."/>
            <person name="Kim E."/>
        </authorList>
    </citation>
    <scope>NUCLEOTIDE SEQUENCE [LARGE SCALE GENOMIC DNA]</scope>
    <source>
        <strain evidence="2 3">PLY_AMNH</strain>
    </source>
</reference>
<keyword evidence="1" id="KW-1133">Transmembrane helix</keyword>
<keyword evidence="3" id="KW-1185">Reference proteome</keyword>
<dbReference type="EMBL" id="LGRX02020309">
    <property type="protein sequence ID" value="KAK3257623.1"/>
    <property type="molecule type" value="Genomic_DNA"/>
</dbReference>
<feature type="non-terminal residue" evidence="2">
    <location>
        <position position="1"/>
    </location>
</feature>
<evidence type="ECO:0000313" key="3">
    <source>
        <dbReference type="Proteomes" id="UP001190700"/>
    </source>
</evidence>
<organism evidence="2 3">
    <name type="scientific">Cymbomonas tetramitiformis</name>
    <dbReference type="NCBI Taxonomy" id="36881"/>
    <lineage>
        <taxon>Eukaryota</taxon>
        <taxon>Viridiplantae</taxon>
        <taxon>Chlorophyta</taxon>
        <taxon>Pyramimonadophyceae</taxon>
        <taxon>Pyramimonadales</taxon>
        <taxon>Pyramimonadaceae</taxon>
        <taxon>Cymbomonas</taxon>
    </lineage>
</organism>
<dbReference type="Proteomes" id="UP001190700">
    <property type="component" value="Unassembled WGS sequence"/>
</dbReference>
<feature type="transmembrane region" description="Helical" evidence="1">
    <location>
        <begin position="37"/>
        <end position="61"/>
    </location>
</feature>